<evidence type="ECO:0000256" key="2">
    <source>
        <dbReference type="ARBA" id="ARBA00022630"/>
    </source>
</evidence>
<feature type="binding site" evidence="9">
    <location>
        <begin position="330"/>
        <end position="333"/>
    </location>
    <ligand>
        <name>FAD</name>
        <dbReference type="ChEBI" id="CHEBI:57692"/>
    </ligand>
</feature>
<dbReference type="NCBIfam" id="NF005884">
    <property type="entry name" value="PRK07846.1"/>
    <property type="match status" value="1"/>
</dbReference>
<dbReference type="Pfam" id="PF07992">
    <property type="entry name" value="Pyr_redox_2"/>
    <property type="match status" value="1"/>
</dbReference>
<feature type="binding site" evidence="9">
    <location>
        <begin position="197"/>
        <end position="204"/>
    </location>
    <ligand>
        <name>NAD(+)</name>
        <dbReference type="ChEBI" id="CHEBI:57540"/>
    </ligand>
</feature>
<dbReference type="NCBIfam" id="TIGR03452">
    <property type="entry name" value="mycothione_red"/>
    <property type="match status" value="1"/>
</dbReference>
<dbReference type="InterPro" id="IPR016156">
    <property type="entry name" value="FAD/NAD-linked_Rdtase_dimer_sf"/>
</dbReference>
<feature type="domain" description="Pyridine nucleotide-disulphide oxidoreductase dimerisation" evidence="12">
    <location>
        <begin position="360"/>
        <end position="467"/>
    </location>
</feature>
<accession>A0AAP4BP85</accession>
<reference evidence="14" key="1">
    <citation type="submission" date="2023-05" db="EMBL/GenBank/DDBJ databases">
        <title>Metabolic capabilities are highly conserved among human nasal-associated Corynebacterium species in pangenomic analyses.</title>
        <authorList>
            <person name="Tran T.H."/>
            <person name="Roberts A.Q."/>
            <person name="Escapa I.F."/>
            <person name="Gao W."/>
            <person name="Conlan S."/>
            <person name="Kong H."/>
            <person name="Segre J.A."/>
            <person name="Kelly M.S."/>
            <person name="Lemon K.P."/>
        </authorList>
    </citation>
    <scope>NUCLEOTIDE SEQUENCE</scope>
    <source>
        <strain evidence="14">KPL2773</strain>
    </source>
</reference>
<dbReference type="Proteomes" id="UP001224412">
    <property type="component" value="Unassembled WGS sequence"/>
</dbReference>
<evidence type="ECO:0000256" key="5">
    <source>
        <dbReference type="ARBA" id="ARBA00023027"/>
    </source>
</evidence>
<dbReference type="GO" id="GO:0004148">
    <property type="term" value="F:dihydrolipoyl dehydrogenase (NADH) activity"/>
    <property type="evidence" value="ECO:0007669"/>
    <property type="project" value="TreeGrafter"/>
</dbReference>
<evidence type="ECO:0000256" key="8">
    <source>
        <dbReference type="PIRSR" id="PIRSR000350-2"/>
    </source>
</evidence>
<dbReference type="InterPro" id="IPR012999">
    <property type="entry name" value="Pyr_OxRdtase_I_AS"/>
</dbReference>
<evidence type="ECO:0000256" key="7">
    <source>
        <dbReference type="ARBA" id="ARBA00023284"/>
    </source>
</evidence>
<keyword evidence="7 11" id="KW-0676">Redox-active center</keyword>
<dbReference type="SUPFAM" id="SSF51905">
    <property type="entry name" value="FAD/NAD(P)-binding domain"/>
    <property type="match status" value="1"/>
</dbReference>
<proteinExistence type="inferred from homology"/>
<evidence type="ECO:0000256" key="4">
    <source>
        <dbReference type="ARBA" id="ARBA00023002"/>
    </source>
</evidence>
<evidence type="ECO:0000259" key="13">
    <source>
        <dbReference type="Pfam" id="PF07992"/>
    </source>
</evidence>
<dbReference type="InterPro" id="IPR004099">
    <property type="entry name" value="Pyr_nucl-diS_OxRdtase_dimer"/>
</dbReference>
<evidence type="ECO:0000256" key="10">
    <source>
        <dbReference type="PIRSR" id="PIRSR000350-4"/>
    </source>
</evidence>
<evidence type="ECO:0000256" key="9">
    <source>
        <dbReference type="PIRSR" id="PIRSR000350-3"/>
    </source>
</evidence>
<dbReference type="GO" id="GO:0050660">
    <property type="term" value="F:flavin adenine dinucleotide binding"/>
    <property type="evidence" value="ECO:0007669"/>
    <property type="project" value="TreeGrafter"/>
</dbReference>
<evidence type="ECO:0000313" key="15">
    <source>
        <dbReference type="Proteomes" id="UP001224412"/>
    </source>
</evidence>
<dbReference type="InterPro" id="IPR036188">
    <property type="entry name" value="FAD/NAD-bd_sf"/>
</dbReference>
<dbReference type="Gene3D" id="3.30.390.30">
    <property type="match status" value="1"/>
</dbReference>
<evidence type="ECO:0000259" key="12">
    <source>
        <dbReference type="Pfam" id="PF02852"/>
    </source>
</evidence>
<dbReference type="InterPro" id="IPR023753">
    <property type="entry name" value="FAD/NAD-binding_dom"/>
</dbReference>
<comment type="similarity">
    <text evidence="1 11">Belongs to the class-I pyridine nucleotide-disulfide oxidoreductase family.</text>
</comment>
<feature type="binding site" evidence="9">
    <location>
        <position position="62"/>
    </location>
    <ligand>
        <name>FAD</name>
        <dbReference type="ChEBI" id="CHEBI:57692"/>
    </ligand>
</feature>
<sequence length="475" mass="51735">MTSSATNNSAQPKHSKHYDLVIIGTGSANSIPDENFAHKSIAIIEKGRFGGTCLNVGCIPTKMYVYAADIALAARTSQDLGIHGEITKVDWNSIVERVFANRIDLIAQGGEEYRRGDECPNIDVYAGHAAFNGPKSLTVTGAGADGSDCIVTGDEIVIATGSRPMIPRPIAESGAQFYTNEDIMRLDKQPESMIIVGAGFIAMEFAHVFHGLGTNVTVAVRGQELLKHLDHDIKSRFNKAMTDAIDVRFGLNITDVENTDHGVRVTYDDGSTQEVDALLVATGRVPNGDQMHLDTAGIEMREDGRVKVDDYGRTTADGVWALGDVSSPYMLKHVANAETRALKHNMLHPEDLRPMPHDHVPSAIFTHPQIATVGMTEDEAKEAGFDITVKVQNYGDVAYGWAMNDSQGICKLIADRKTGRLLGAHYFGAQASTLIQQMVQVMAFDQDVRDVATKQYWIHPALPELTENALLGLEF</sequence>
<dbReference type="PROSITE" id="PS00076">
    <property type="entry name" value="PYRIDINE_REDOX_1"/>
    <property type="match status" value="1"/>
</dbReference>
<gene>
    <name evidence="14" type="primary">mtr</name>
    <name evidence="14" type="ORF">QPX42_03970</name>
</gene>
<dbReference type="PRINTS" id="PR00411">
    <property type="entry name" value="PNDRDTASEI"/>
</dbReference>
<dbReference type="AlphaFoldDB" id="A0AAP4BP85"/>
<evidence type="ECO:0000256" key="1">
    <source>
        <dbReference type="ARBA" id="ARBA00007532"/>
    </source>
</evidence>
<dbReference type="SUPFAM" id="SSF55424">
    <property type="entry name" value="FAD/NAD-linked reductases, dimerisation (C-terminal) domain"/>
    <property type="match status" value="1"/>
</dbReference>
<dbReference type="Gene3D" id="3.50.50.60">
    <property type="entry name" value="FAD/NAD(P)-binding domain"/>
    <property type="match status" value="2"/>
</dbReference>
<keyword evidence="9" id="KW-0547">Nucleotide-binding</keyword>
<dbReference type="GO" id="GO:0050627">
    <property type="term" value="F:mycothione reductase [NAD(P)H] activity"/>
    <property type="evidence" value="ECO:0007669"/>
    <property type="project" value="UniProtKB-EC"/>
</dbReference>
<feature type="binding site" evidence="9">
    <location>
        <position position="283"/>
    </location>
    <ligand>
        <name>NAD(+)</name>
        <dbReference type="ChEBI" id="CHEBI:57540"/>
    </ligand>
</feature>
<keyword evidence="4 11" id="KW-0560">Oxidoreductase</keyword>
<feature type="binding site" evidence="9">
    <location>
        <position position="324"/>
    </location>
    <ligand>
        <name>FAD</name>
        <dbReference type="ChEBI" id="CHEBI:57692"/>
    </ligand>
</feature>
<dbReference type="PANTHER" id="PTHR22912:SF217">
    <property type="entry name" value="DIHYDROLIPOYL DEHYDROGENASE"/>
    <property type="match status" value="1"/>
</dbReference>
<protein>
    <submittedName>
        <fullName evidence="14">Mycothione reductase</fullName>
        <ecNumber evidence="14">1.8.1.15</ecNumber>
    </submittedName>
</protein>
<evidence type="ECO:0000256" key="11">
    <source>
        <dbReference type="RuleBase" id="RU003691"/>
    </source>
</evidence>
<evidence type="ECO:0000256" key="3">
    <source>
        <dbReference type="ARBA" id="ARBA00022827"/>
    </source>
</evidence>
<comment type="caution">
    <text evidence="14">The sequence shown here is derived from an EMBL/GenBank/DDBJ whole genome shotgun (WGS) entry which is preliminary data.</text>
</comment>
<dbReference type="InterPro" id="IPR050151">
    <property type="entry name" value="Class-I_Pyr_Nuc-Dis_Oxidored"/>
</dbReference>
<dbReference type="GO" id="GO:0006103">
    <property type="term" value="P:2-oxoglutarate metabolic process"/>
    <property type="evidence" value="ECO:0007669"/>
    <property type="project" value="TreeGrafter"/>
</dbReference>
<dbReference type="EMBL" id="JASNVH010000005">
    <property type="protein sequence ID" value="MDK4306709.1"/>
    <property type="molecule type" value="Genomic_DNA"/>
</dbReference>
<organism evidence="14 15">
    <name type="scientific">Corynebacterium pseudodiphtheriticum</name>
    <dbReference type="NCBI Taxonomy" id="37637"/>
    <lineage>
        <taxon>Bacteria</taxon>
        <taxon>Bacillati</taxon>
        <taxon>Actinomycetota</taxon>
        <taxon>Actinomycetes</taxon>
        <taxon>Mycobacteriales</taxon>
        <taxon>Corynebacteriaceae</taxon>
        <taxon>Corynebacterium</taxon>
    </lineage>
</organism>
<feature type="domain" description="FAD/NAD(P)-binding" evidence="13">
    <location>
        <begin position="18"/>
        <end position="337"/>
    </location>
</feature>
<feature type="disulfide bond" description="Redox-active" evidence="10">
    <location>
        <begin position="53"/>
        <end position="58"/>
    </location>
</feature>
<keyword evidence="3 9" id="KW-0274">FAD</keyword>
<dbReference type="PRINTS" id="PR00368">
    <property type="entry name" value="FADPNR"/>
</dbReference>
<dbReference type="EC" id="1.8.1.15" evidence="14"/>
<dbReference type="PIRSF" id="PIRSF000350">
    <property type="entry name" value="Mercury_reductase_MerA"/>
    <property type="match status" value="1"/>
</dbReference>
<keyword evidence="2 11" id="KW-0285">Flavoprotein</keyword>
<dbReference type="InterPro" id="IPR017817">
    <property type="entry name" value="Mycothione_reductase"/>
</dbReference>
<dbReference type="InterPro" id="IPR001100">
    <property type="entry name" value="Pyr_nuc-diS_OxRdtase"/>
</dbReference>
<dbReference type="PANTHER" id="PTHR22912">
    <property type="entry name" value="DISULFIDE OXIDOREDUCTASE"/>
    <property type="match status" value="1"/>
</dbReference>
<name>A0AAP4BP85_9CORY</name>
<feature type="binding site" evidence="9">
    <location>
        <begin position="160"/>
        <end position="162"/>
    </location>
    <ligand>
        <name>FAD</name>
        <dbReference type="ChEBI" id="CHEBI:57692"/>
    </ligand>
</feature>
<evidence type="ECO:0000256" key="6">
    <source>
        <dbReference type="ARBA" id="ARBA00023157"/>
    </source>
</evidence>
<comment type="cofactor">
    <cofactor evidence="9">
        <name>FAD</name>
        <dbReference type="ChEBI" id="CHEBI:57692"/>
    </cofactor>
    <text evidence="9">Binds 1 FAD per subunit.</text>
</comment>
<keyword evidence="6" id="KW-1015">Disulfide bond</keyword>
<keyword evidence="5 9" id="KW-0520">NAD</keyword>
<feature type="active site" description="Proton acceptor" evidence="8">
    <location>
        <position position="459"/>
    </location>
</feature>
<dbReference type="Pfam" id="PF02852">
    <property type="entry name" value="Pyr_redox_dim"/>
    <property type="match status" value="1"/>
</dbReference>
<evidence type="ECO:0000313" key="14">
    <source>
        <dbReference type="EMBL" id="MDK4306709.1"/>
    </source>
</evidence>